<sequence>MSGALTPSDLRDILAFTVSLARSAGALMLEGSRAIQKAAAEDIHEKKNSVDLVTEYDVKVEELVKREIAQNYPNFHFIGEESYAAGARAPLTDDPTFCVDPIDGTTNFVHAFPFACISLGLIDQKRPVLGVIYNPFLDQLYTGVKNQGAFLTRNGGAPEKLPLAPARPLPSLSQALVAIEWGSDRKANILQKKADSFTRLAGDPASGIDRGRMAHSLRSLGSAALNFAMVAQGGLDMYWPWDVCAGIVVAQEAGGFVTGSKDAPHDGDVTEDILVGRKYLVIRGIAGSQGESALDAQKRIAKEFYDTVEDVNPDRAKQIRAKDEEIQAKDEEIQELMHLLKEAEGKSSTSAKCAGASMRDKNKFTVEGDTNNKKRKLCQLPQRKFPVWQAARKSAESDPDVVILDDTPIQVARKARTTSKDSEVVEITDSEDDGPSVLPPMLDSEKLSRPGLIDAFRRAMQVHFVGPRSVAIQRSERALSAFKLDRAQGIPISSEALKNLLGPALFWRCHAHLGTKQPFRVRISTNPCAPLQPGTPGLCFEFCQKNEAWPKSLSLFVTGRPAKSCVYSGEYELVAVNPPFLSAEQWNTLSSVTKSQWERKIEESQAEHCIEINARIVFRSFNNGREPTTDDVKALIQRRTRASKQEIWAALNRGEERLKVWGLRCVGWDEDLAKRMLDCEGRSNLRKRPRA</sequence>
<keyword evidence="12" id="KW-1185">Reference proteome</keyword>
<dbReference type="OrthoDB" id="10254945at2759"/>
<keyword evidence="7 8" id="KW-0460">Magnesium</keyword>
<dbReference type="SUPFAM" id="SSF56655">
    <property type="entry name" value="Carbohydrate phosphatase"/>
    <property type="match status" value="1"/>
</dbReference>
<dbReference type="Gene3D" id="3.30.540.10">
    <property type="entry name" value="Fructose-1,6-Bisphosphatase, subunit A, domain 1"/>
    <property type="match status" value="1"/>
</dbReference>
<keyword evidence="6" id="KW-0378">Hydrolase</keyword>
<comment type="catalytic activity">
    <reaction evidence="1">
        <text>a myo-inositol phosphate + H2O = myo-inositol + phosphate</text>
        <dbReference type="Rhea" id="RHEA:24056"/>
        <dbReference type="ChEBI" id="CHEBI:15377"/>
        <dbReference type="ChEBI" id="CHEBI:17268"/>
        <dbReference type="ChEBI" id="CHEBI:43474"/>
        <dbReference type="ChEBI" id="CHEBI:84139"/>
        <dbReference type="EC" id="3.1.3.25"/>
    </reaction>
</comment>
<dbReference type="GO" id="GO:0046854">
    <property type="term" value="P:phosphatidylinositol phosphate biosynthetic process"/>
    <property type="evidence" value="ECO:0007669"/>
    <property type="project" value="InterPro"/>
</dbReference>
<evidence type="ECO:0000256" key="6">
    <source>
        <dbReference type="ARBA" id="ARBA00022801"/>
    </source>
</evidence>
<dbReference type="Pfam" id="PF00459">
    <property type="entry name" value="Inositol_P"/>
    <property type="match status" value="1"/>
</dbReference>
<dbReference type="GO" id="GO:0006020">
    <property type="term" value="P:inositol metabolic process"/>
    <property type="evidence" value="ECO:0007669"/>
    <property type="project" value="TreeGrafter"/>
</dbReference>
<reference evidence="11 12" key="1">
    <citation type="submission" date="2019-02" db="EMBL/GenBank/DDBJ databases">
        <title>Genome sequencing of the rare red list fungi Dentipellis fragilis.</title>
        <authorList>
            <person name="Buettner E."/>
            <person name="Kellner H."/>
        </authorList>
    </citation>
    <scope>NUCLEOTIDE SEQUENCE [LARGE SCALE GENOMIC DNA]</scope>
    <source>
        <strain evidence="11 12">DSM 105465</strain>
    </source>
</reference>
<comment type="cofactor">
    <cofactor evidence="2 8">
        <name>Mg(2+)</name>
        <dbReference type="ChEBI" id="CHEBI:18420"/>
    </cofactor>
</comment>
<proteinExistence type="inferred from homology"/>
<evidence type="ECO:0000256" key="2">
    <source>
        <dbReference type="ARBA" id="ARBA00001946"/>
    </source>
</evidence>
<comment type="similarity">
    <text evidence="3">Belongs to the inositol monophosphatase superfamily.</text>
</comment>
<feature type="coiled-coil region" evidence="9">
    <location>
        <begin position="319"/>
        <end position="346"/>
    </location>
</feature>
<evidence type="ECO:0000256" key="3">
    <source>
        <dbReference type="ARBA" id="ARBA00009759"/>
    </source>
</evidence>
<dbReference type="Gene3D" id="3.40.190.80">
    <property type="match status" value="1"/>
</dbReference>
<dbReference type="PRINTS" id="PR00377">
    <property type="entry name" value="IMPHPHTASES"/>
</dbReference>
<feature type="domain" description="DUF6697" evidence="10">
    <location>
        <begin position="522"/>
        <end position="678"/>
    </location>
</feature>
<feature type="binding site" evidence="8">
    <location>
        <position position="80"/>
    </location>
    <ligand>
        <name>Mg(2+)</name>
        <dbReference type="ChEBI" id="CHEBI:18420"/>
        <label>1</label>
        <note>catalytic</note>
    </ligand>
</feature>
<evidence type="ECO:0000313" key="11">
    <source>
        <dbReference type="EMBL" id="TFY62747.1"/>
    </source>
</evidence>
<dbReference type="PANTHER" id="PTHR20854">
    <property type="entry name" value="INOSITOL MONOPHOSPHATASE"/>
    <property type="match status" value="1"/>
</dbReference>
<dbReference type="InterPro" id="IPR000760">
    <property type="entry name" value="Inositol_monophosphatase-like"/>
</dbReference>
<name>A0A4Y9YMA4_9AGAM</name>
<dbReference type="PANTHER" id="PTHR20854:SF4">
    <property type="entry name" value="INOSITOL-1-MONOPHOSPHATASE-RELATED"/>
    <property type="match status" value="1"/>
</dbReference>
<dbReference type="InterPro" id="IPR046520">
    <property type="entry name" value="DUF6697"/>
</dbReference>
<evidence type="ECO:0000256" key="1">
    <source>
        <dbReference type="ARBA" id="ARBA00001033"/>
    </source>
</evidence>
<accession>A0A4Y9YMA4</accession>
<feature type="binding site" evidence="8">
    <location>
        <position position="242"/>
    </location>
    <ligand>
        <name>Mg(2+)</name>
        <dbReference type="ChEBI" id="CHEBI:18420"/>
        <label>1</label>
        <note>catalytic</note>
    </ligand>
</feature>
<feature type="binding site" evidence="8">
    <location>
        <position position="100"/>
    </location>
    <ligand>
        <name>Mg(2+)</name>
        <dbReference type="ChEBI" id="CHEBI:18420"/>
        <label>1</label>
        <note>catalytic</note>
    </ligand>
</feature>
<feature type="binding site" evidence="8">
    <location>
        <position position="103"/>
    </location>
    <ligand>
        <name>Mg(2+)</name>
        <dbReference type="ChEBI" id="CHEBI:18420"/>
        <label>1</label>
        <note>catalytic</note>
    </ligand>
</feature>
<dbReference type="AlphaFoldDB" id="A0A4Y9YMA4"/>
<dbReference type="Proteomes" id="UP000298327">
    <property type="component" value="Unassembled WGS sequence"/>
</dbReference>
<evidence type="ECO:0000256" key="8">
    <source>
        <dbReference type="PIRSR" id="PIRSR600760-2"/>
    </source>
</evidence>
<dbReference type="InterPro" id="IPR020550">
    <property type="entry name" value="Inositol_monophosphatase_CS"/>
</dbReference>
<dbReference type="GO" id="GO:0046872">
    <property type="term" value="F:metal ion binding"/>
    <property type="evidence" value="ECO:0007669"/>
    <property type="project" value="UniProtKB-KW"/>
</dbReference>
<dbReference type="EC" id="3.1.3.25" evidence="4"/>
<dbReference type="STRING" id="205917.A0A4Y9YMA4"/>
<evidence type="ECO:0000256" key="7">
    <source>
        <dbReference type="ARBA" id="ARBA00022842"/>
    </source>
</evidence>
<keyword evidence="9" id="KW-0175">Coiled coil</keyword>
<dbReference type="InterPro" id="IPR033942">
    <property type="entry name" value="IMPase"/>
</dbReference>
<evidence type="ECO:0000313" key="12">
    <source>
        <dbReference type="Proteomes" id="UP000298327"/>
    </source>
</evidence>
<dbReference type="GO" id="GO:0007165">
    <property type="term" value="P:signal transduction"/>
    <property type="evidence" value="ECO:0007669"/>
    <property type="project" value="TreeGrafter"/>
</dbReference>
<feature type="binding site" evidence="8">
    <location>
        <position position="102"/>
    </location>
    <ligand>
        <name>Mg(2+)</name>
        <dbReference type="ChEBI" id="CHEBI:18420"/>
        <label>1</label>
        <note>catalytic</note>
    </ligand>
</feature>
<evidence type="ECO:0000256" key="4">
    <source>
        <dbReference type="ARBA" id="ARBA00013106"/>
    </source>
</evidence>
<evidence type="ECO:0000256" key="9">
    <source>
        <dbReference type="SAM" id="Coils"/>
    </source>
</evidence>
<dbReference type="EMBL" id="SEOQ01000448">
    <property type="protein sequence ID" value="TFY62747.1"/>
    <property type="molecule type" value="Genomic_DNA"/>
</dbReference>
<dbReference type="Pfam" id="PF20411">
    <property type="entry name" value="DUF6697"/>
    <property type="match status" value="1"/>
</dbReference>
<dbReference type="PROSITE" id="PS00630">
    <property type="entry name" value="IMP_2"/>
    <property type="match status" value="1"/>
</dbReference>
<keyword evidence="5 8" id="KW-0479">Metal-binding</keyword>
<evidence type="ECO:0000256" key="5">
    <source>
        <dbReference type="ARBA" id="ARBA00022723"/>
    </source>
</evidence>
<evidence type="ECO:0000259" key="10">
    <source>
        <dbReference type="Pfam" id="PF20411"/>
    </source>
</evidence>
<dbReference type="FunFam" id="3.30.540.10:FF:000004">
    <property type="entry name" value="Inositol-1-monophosphatase"/>
    <property type="match status" value="1"/>
</dbReference>
<comment type="caution">
    <text evidence="11">The sequence shown here is derived from an EMBL/GenBank/DDBJ whole genome shotgun (WGS) entry which is preliminary data.</text>
</comment>
<dbReference type="GO" id="GO:0008934">
    <property type="term" value="F:inositol monophosphate 1-phosphatase activity"/>
    <property type="evidence" value="ECO:0007669"/>
    <property type="project" value="InterPro"/>
</dbReference>
<organism evidence="11 12">
    <name type="scientific">Dentipellis fragilis</name>
    <dbReference type="NCBI Taxonomy" id="205917"/>
    <lineage>
        <taxon>Eukaryota</taxon>
        <taxon>Fungi</taxon>
        <taxon>Dikarya</taxon>
        <taxon>Basidiomycota</taxon>
        <taxon>Agaricomycotina</taxon>
        <taxon>Agaricomycetes</taxon>
        <taxon>Russulales</taxon>
        <taxon>Hericiaceae</taxon>
        <taxon>Dentipellis</taxon>
    </lineage>
</organism>
<dbReference type="PROSITE" id="PS00629">
    <property type="entry name" value="IMP_1"/>
    <property type="match status" value="1"/>
</dbReference>
<gene>
    <name evidence="11" type="ORF">EVG20_g6585</name>
</gene>
<dbReference type="CDD" id="cd01639">
    <property type="entry name" value="IMPase"/>
    <property type="match status" value="1"/>
</dbReference>
<protein>
    <recommendedName>
        <fullName evidence="4">inositol-phosphate phosphatase</fullName>
        <ecNumber evidence="4">3.1.3.25</ecNumber>
    </recommendedName>
</protein>
<dbReference type="InterPro" id="IPR020583">
    <property type="entry name" value="Inositol_monoP_metal-BS"/>
</dbReference>